<gene>
    <name evidence="4" type="ORF">CTAYLR_003681</name>
</gene>
<keyword evidence="2" id="KW-0732">Signal</keyword>
<evidence type="ECO:0000256" key="2">
    <source>
        <dbReference type="SAM" id="SignalP"/>
    </source>
</evidence>
<protein>
    <recommendedName>
        <fullName evidence="3">Fe2OG dioxygenase domain-containing protein</fullName>
    </recommendedName>
</protein>
<dbReference type="InterPro" id="IPR027443">
    <property type="entry name" value="IPNS-like_sf"/>
</dbReference>
<dbReference type="InterPro" id="IPR005123">
    <property type="entry name" value="Oxoglu/Fe-dep_dioxygenase_dom"/>
</dbReference>
<dbReference type="Pfam" id="PF14226">
    <property type="entry name" value="DIOX_N"/>
    <property type="match status" value="1"/>
</dbReference>
<feature type="signal peptide" evidence="2">
    <location>
        <begin position="1"/>
        <end position="15"/>
    </location>
</feature>
<keyword evidence="1" id="KW-0479">Metal-binding</keyword>
<reference evidence="4" key="1">
    <citation type="submission" date="2023-01" db="EMBL/GenBank/DDBJ databases">
        <title>Metagenome sequencing of chrysophaentin producing Chrysophaeum taylorii.</title>
        <authorList>
            <person name="Davison J."/>
            <person name="Bewley C."/>
        </authorList>
    </citation>
    <scope>NUCLEOTIDE SEQUENCE</scope>
    <source>
        <strain evidence="4">NIES-1699</strain>
    </source>
</reference>
<comment type="caution">
    <text evidence="4">The sequence shown here is derived from an EMBL/GenBank/DDBJ whole genome shotgun (WGS) entry which is preliminary data.</text>
</comment>
<evidence type="ECO:0000259" key="3">
    <source>
        <dbReference type="PROSITE" id="PS51471"/>
    </source>
</evidence>
<feature type="chain" id="PRO_5042049346" description="Fe2OG dioxygenase domain-containing protein" evidence="2">
    <location>
        <begin position="16"/>
        <end position="360"/>
    </location>
</feature>
<dbReference type="EMBL" id="JAQMWT010000388">
    <property type="protein sequence ID" value="KAJ8602277.1"/>
    <property type="molecule type" value="Genomic_DNA"/>
</dbReference>
<evidence type="ECO:0000313" key="5">
    <source>
        <dbReference type="Proteomes" id="UP001230188"/>
    </source>
</evidence>
<name>A0AAD7XI17_9STRA</name>
<accession>A0AAD7XI17</accession>
<dbReference type="InterPro" id="IPR044861">
    <property type="entry name" value="IPNS-like_FE2OG_OXY"/>
</dbReference>
<dbReference type="SUPFAM" id="SSF51197">
    <property type="entry name" value="Clavaminate synthase-like"/>
    <property type="match status" value="1"/>
</dbReference>
<proteinExistence type="inferred from homology"/>
<evidence type="ECO:0000313" key="4">
    <source>
        <dbReference type="EMBL" id="KAJ8602277.1"/>
    </source>
</evidence>
<dbReference type="GO" id="GO:0016491">
    <property type="term" value="F:oxidoreductase activity"/>
    <property type="evidence" value="ECO:0007669"/>
    <property type="project" value="UniProtKB-KW"/>
</dbReference>
<dbReference type="PANTHER" id="PTHR47990">
    <property type="entry name" value="2-OXOGLUTARATE (2OG) AND FE(II)-DEPENDENT OXYGENASE SUPERFAMILY PROTEIN-RELATED"/>
    <property type="match status" value="1"/>
</dbReference>
<keyword evidence="1" id="KW-0560">Oxidoreductase</keyword>
<dbReference type="Proteomes" id="UP001230188">
    <property type="component" value="Unassembled WGS sequence"/>
</dbReference>
<feature type="domain" description="Fe2OG dioxygenase" evidence="3">
    <location>
        <begin position="179"/>
        <end position="275"/>
    </location>
</feature>
<dbReference type="InterPro" id="IPR050231">
    <property type="entry name" value="Iron_ascorbate_oxido_reductase"/>
</dbReference>
<dbReference type="Pfam" id="PF03171">
    <property type="entry name" value="2OG-FeII_Oxy"/>
    <property type="match status" value="1"/>
</dbReference>
<organism evidence="4 5">
    <name type="scientific">Chrysophaeum taylorii</name>
    <dbReference type="NCBI Taxonomy" id="2483200"/>
    <lineage>
        <taxon>Eukaryota</taxon>
        <taxon>Sar</taxon>
        <taxon>Stramenopiles</taxon>
        <taxon>Ochrophyta</taxon>
        <taxon>Pelagophyceae</taxon>
        <taxon>Pelagomonadales</taxon>
        <taxon>Pelagomonadaceae</taxon>
        <taxon>Chrysophaeum</taxon>
    </lineage>
</organism>
<dbReference type="InterPro" id="IPR026992">
    <property type="entry name" value="DIOX_N"/>
</dbReference>
<dbReference type="AlphaFoldDB" id="A0AAD7XI17"/>
<sequence length="360" mass="38780">MIYFLLVGAHSIVGAELSAVPVVDLSHDETASSLLVDEALRSYGFFYVRNHGVPAALVEAMFAQSKAMFSLPVEVKRSLAFVPHKDIGYLADQALDEDSGAQDVKEGFMLTNNAVFRRHFAVDPSDPLAGSDNLWPPLPAYEPVMRDYAAHFYALNHRLNALLFRALGLKGGNPSLARQPFFVLKQLRYAPSSKLGAGAHADWGTLTLLVTDGVPGLEIQRDGEWIPVPPKEGCVIVNAGDQITLFTAGRYKSANHRVRTVSPKERYSTAFFAYFDYHALVQPLNFDDNFSTPHAPSQGITTADYFALKLCESVGMEKASCLAPSTAAAAAAAATVGVVQADGAVVISQDARGDQTDGTS</sequence>
<dbReference type="PROSITE" id="PS51471">
    <property type="entry name" value="FE2OG_OXY"/>
    <property type="match status" value="1"/>
</dbReference>
<dbReference type="GO" id="GO:0046872">
    <property type="term" value="F:metal ion binding"/>
    <property type="evidence" value="ECO:0007669"/>
    <property type="project" value="UniProtKB-KW"/>
</dbReference>
<evidence type="ECO:0000256" key="1">
    <source>
        <dbReference type="RuleBase" id="RU003682"/>
    </source>
</evidence>
<keyword evidence="1" id="KW-0408">Iron</keyword>
<dbReference type="Gene3D" id="2.60.120.330">
    <property type="entry name" value="B-lactam Antibiotic, Isopenicillin N Synthase, Chain"/>
    <property type="match status" value="1"/>
</dbReference>
<comment type="similarity">
    <text evidence="1">Belongs to the iron/ascorbate-dependent oxidoreductase family.</text>
</comment>
<keyword evidence="5" id="KW-1185">Reference proteome</keyword>
<dbReference type="PRINTS" id="PR00682">
    <property type="entry name" value="IPNSYNTHASE"/>
</dbReference>